<evidence type="ECO:0000256" key="5">
    <source>
        <dbReference type="ARBA" id="ARBA00023136"/>
    </source>
</evidence>
<dbReference type="Proteomes" id="UP000751190">
    <property type="component" value="Unassembled WGS sequence"/>
</dbReference>
<dbReference type="OrthoDB" id="78296at2759"/>
<dbReference type="InterPro" id="IPR027469">
    <property type="entry name" value="Cation_efflux_TMD_sf"/>
</dbReference>
<dbReference type="SUPFAM" id="SSF160240">
    <property type="entry name" value="Cation efflux protein cytoplasmic domain-like"/>
    <property type="match status" value="1"/>
</dbReference>
<keyword evidence="2" id="KW-0813">Transport</keyword>
<protein>
    <recommendedName>
        <fullName evidence="11">Cation efflux protein cytoplasmic domain-containing protein</fullName>
    </recommendedName>
</protein>
<gene>
    <name evidence="9" type="ORF">KFE25_000946</name>
</gene>
<dbReference type="OMA" id="CWALRNQ"/>
<evidence type="ECO:0000259" key="7">
    <source>
        <dbReference type="Pfam" id="PF01545"/>
    </source>
</evidence>
<dbReference type="InterPro" id="IPR036837">
    <property type="entry name" value="Cation_efflux_CTD_sf"/>
</dbReference>
<dbReference type="InterPro" id="IPR050291">
    <property type="entry name" value="CDF_Transporter"/>
</dbReference>
<dbReference type="Gene3D" id="1.20.1510.10">
    <property type="entry name" value="Cation efflux protein transmembrane domain"/>
    <property type="match status" value="1"/>
</dbReference>
<keyword evidence="4" id="KW-1133">Transmembrane helix</keyword>
<comment type="subcellular location">
    <subcellularLocation>
        <location evidence="1">Membrane</location>
        <topology evidence="1">Multi-pass membrane protein</topology>
    </subcellularLocation>
</comment>
<evidence type="ECO:0000256" key="3">
    <source>
        <dbReference type="ARBA" id="ARBA00022692"/>
    </source>
</evidence>
<evidence type="ECO:0000256" key="6">
    <source>
        <dbReference type="SAM" id="MobiDB-lite"/>
    </source>
</evidence>
<evidence type="ECO:0000313" key="10">
    <source>
        <dbReference type="Proteomes" id="UP000751190"/>
    </source>
</evidence>
<dbReference type="GO" id="GO:0016020">
    <property type="term" value="C:membrane"/>
    <property type="evidence" value="ECO:0007669"/>
    <property type="project" value="UniProtKB-SubCell"/>
</dbReference>
<comment type="caution">
    <text evidence="9">The sequence shown here is derived from an EMBL/GenBank/DDBJ whole genome shotgun (WGS) entry which is preliminary data.</text>
</comment>
<feature type="domain" description="Cation efflux protein transmembrane" evidence="7">
    <location>
        <begin position="77"/>
        <end position="277"/>
    </location>
</feature>
<dbReference type="NCBIfam" id="TIGR01297">
    <property type="entry name" value="CDF"/>
    <property type="match status" value="1"/>
</dbReference>
<evidence type="ECO:0000256" key="2">
    <source>
        <dbReference type="ARBA" id="ARBA00022448"/>
    </source>
</evidence>
<proteinExistence type="predicted"/>
<keyword evidence="3" id="KW-0812">Transmembrane</keyword>
<feature type="domain" description="Cation efflux protein cytoplasmic" evidence="8">
    <location>
        <begin position="283"/>
        <end position="357"/>
    </location>
</feature>
<evidence type="ECO:0000259" key="8">
    <source>
        <dbReference type="Pfam" id="PF16916"/>
    </source>
</evidence>
<evidence type="ECO:0000313" key="9">
    <source>
        <dbReference type="EMBL" id="KAG8459590.1"/>
    </source>
</evidence>
<evidence type="ECO:0008006" key="11">
    <source>
        <dbReference type="Google" id="ProtNLM"/>
    </source>
</evidence>
<dbReference type="InterPro" id="IPR027470">
    <property type="entry name" value="Cation_efflux_CTD"/>
</dbReference>
<keyword evidence="5" id="KW-0472">Membrane</keyword>
<dbReference type="EMBL" id="JAGTXO010000039">
    <property type="protein sequence ID" value="KAG8459590.1"/>
    <property type="molecule type" value="Genomic_DNA"/>
</dbReference>
<name>A0A8J6C785_DIALT</name>
<dbReference type="Gene3D" id="3.30.70.1350">
    <property type="entry name" value="Cation efflux protein, cytoplasmic domain"/>
    <property type="match status" value="1"/>
</dbReference>
<dbReference type="SUPFAM" id="SSF161111">
    <property type="entry name" value="Cation efflux protein transmembrane domain-like"/>
    <property type="match status" value="1"/>
</dbReference>
<dbReference type="AlphaFoldDB" id="A0A8J6C785"/>
<reference evidence="9" key="1">
    <citation type="submission" date="2021-05" db="EMBL/GenBank/DDBJ databases">
        <title>The genome of the haptophyte Pavlova lutheri (Diacronema luteri, Pavlovales) - a model for lipid biosynthesis in eukaryotic algae.</title>
        <authorList>
            <person name="Hulatt C.J."/>
            <person name="Posewitz M.C."/>
        </authorList>
    </citation>
    <scope>NUCLEOTIDE SEQUENCE</scope>
    <source>
        <strain evidence="9">NIVA-4/92</strain>
    </source>
</reference>
<dbReference type="PANTHER" id="PTHR43840:SF52">
    <property type="entry name" value="CATION EFFLUX FAMILY PROTEIN"/>
    <property type="match status" value="1"/>
</dbReference>
<organism evidence="9 10">
    <name type="scientific">Diacronema lutheri</name>
    <name type="common">Unicellular marine alga</name>
    <name type="synonym">Monochrysis lutheri</name>
    <dbReference type="NCBI Taxonomy" id="2081491"/>
    <lineage>
        <taxon>Eukaryota</taxon>
        <taxon>Haptista</taxon>
        <taxon>Haptophyta</taxon>
        <taxon>Pavlovophyceae</taxon>
        <taxon>Pavlovales</taxon>
        <taxon>Pavlovaceae</taxon>
        <taxon>Diacronema</taxon>
    </lineage>
</organism>
<dbReference type="InterPro" id="IPR058533">
    <property type="entry name" value="Cation_efflux_TM"/>
</dbReference>
<dbReference type="PANTHER" id="PTHR43840">
    <property type="entry name" value="MITOCHONDRIAL METAL TRANSPORTER 1-RELATED"/>
    <property type="match status" value="1"/>
</dbReference>
<evidence type="ECO:0000256" key="4">
    <source>
        <dbReference type="ARBA" id="ARBA00022989"/>
    </source>
</evidence>
<dbReference type="InterPro" id="IPR002524">
    <property type="entry name" value="Cation_efflux"/>
</dbReference>
<sequence>MHVEGGSGFPPGPAANQLGAPLLQVPSSRTPPGGSGAKSNSPNARRFDRERDHTVIIEPTIAFSVGNLDRLSRRAHVISFWANLALFIGKLFVYLECRSMAILASLVDSTIDLLAQGVLMWANRAVGNSDGIAYPAGRSRLEPVGVVTCALLMAMASLQVIREGSAELWEAWANGGPVRILQLKWLDMSVMLATVIIKTGLYFWCKAVAQRTSNVTVDAVAQDNLNDVLSNGIALVAAVSTQIRPSFWVCDPFGALFISIYIIVSWARTGVEQVEMIIGRSADSEFLDVVREMAECHDPSVSLDVLRAYHFGPKFLVELEIVMPEDTPLRESHDVGIRLQHKIESLESVERCFVHIDYQLRDVDDHDPAVPLEYKTAEAHTQPRISPDERNKLRQVSFSGADRDRERAPGTPTRK</sequence>
<evidence type="ECO:0000256" key="1">
    <source>
        <dbReference type="ARBA" id="ARBA00004141"/>
    </source>
</evidence>
<dbReference type="GO" id="GO:0008324">
    <property type="term" value="F:monoatomic cation transmembrane transporter activity"/>
    <property type="evidence" value="ECO:0007669"/>
    <property type="project" value="InterPro"/>
</dbReference>
<feature type="region of interest" description="Disordered" evidence="6">
    <location>
        <begin position="374"/>
        <end position="415"/>
    </location>
</feature>
<dbReference type="Pfam" id="PF16916">
    <property type="entry name" value="ZT_dimer"/>
    <property type="match status" value="1"/>
</dbReference>
<accession>A0A8J6C785</accession>
<dbReference type="Pfam" id="PF01545">
    <property type="entry name" value="Cation_efflux"/>
    <property type="match status" value="1"/>
</dbReference>
<keyword evidence="10" id="KW-1185">Reference proteome</keyword>
<feature type="region of interest" description="Disordered" evidence="6">
    <location>
        <begin position="1"/>
        <end position="49"/>
    </location>
</feature>